<reference evidence="1 2" key="1">
    <citation type="submission" date="2016-10" db="EMBL/GenBank/DDBJ databases">
        <authorList>
            <person name="Varghese N."/>
            <person name="Submissions S."/>
        </authorList>
    </citation>
    <scope>NUCLEOTIDE SEQUENCE [LARGE SCALE GENOMIC DNA]</scope>
    <source>
        <strain evidence="1 2">FF3</strain>
    </source>
</reference>
<dbReference type="InterPro" id="IPR036661">
    <property type="entry name" value="Luciferase-like_sf"/>
</dbReference>
<protein>
    <submittedName>
        <fullName evidence="1">Uncharacterized protein</fullName>
    </submittedName>
</protein>
<gene>
    <name evidence="1" type="ORF">SAMN04487940_11813</name>
</gene>
<evidence type="ECO:0000313" key="2">
    <source>
        <dbReference type="Proteomes" id="UP000182932"/>
    </source>
</evidence>
<sequence length="263" mass="28674">MKLGYLFIPPAGGQSRRPGHAAAMRAPLAKALGFSEFYAPLTPSEDTPGPHATERQSLLHILPNPPEQLRPQLVLVDGQSRDRGRPAPGPVAAPVSHAAQARMHSARGRAPLSVSWSDTDMLARHWAAHVTGCTHAGRCARPQDWRVARTVIVDPDAARAEATAKHADSPCRAYYRASLGENASDTEVDARIDACVLYGTPATVLARLHEMTQVSASFGTLTFVDHDWPDVARARQSMRLFAETLLTTHQSQTQRNIRKLEFA</sequence>
<name>A0A975ZQ35_9RHOB</name>
<organism evidence="1 2">
    <name type="scientific">Marinovum algicola</name>
    <dbReference type="NCBI Taxonomy" id="42444"/>
    <lineage>
        <taxon>Bacteria</taxon>
        <taxon>Pseudomonadati</taxon>
        <taxon>Pseudomonadota</taxon>
        <taxon>Alphaproteobacteria</taxon>
        <taxon>Rhodobacterales</taxon>
        <taxon>Roseobacteraceae</taxon>
        <taxon>Marinovum</taxon>
    </lineage>
</organism>
<dbReference type="SUPFAM" id="SSF51679">
    <property type="entry name" value="Bacterial luciferase-like"/>
    <property type="match status" value="1"/>
</dbReference>
<dbReference type="Gene3D" id="3.20.20.30">
    <property type="entry name" value="Luciferase-like domain"/>
    <property type="match status" value="1"/>
</dbReference>
<evidence type="ECO:0000313" key="1">
    <source>
        <dbReference type="EMBL" id="SEK00740.1"/>
    </source>
</evidence>
<dbReference type="GeneID" id="80820125"/>
<accession>A0A975ZQ35</accession>
<dbReference type="GO" id="GO:0016705">
    <property type="term" value="F:oxidoreductase activity, acting on paired donors, with incorporation or reduction of molecular oxygen"/>
    <property type="evidence" value="ECO:0007669"/>
    <property type="project" value="InterPro"/>
</dbReference>
<dbReference type="Proteomes" id="UP000182932">
    <property type="component" value="Unassembled WGS sequence"/>
</dbReference>
<dbReference type="RefSeq" id="WP_085851831.1">
    <property type="nucleotide sequence ID" value="NZ_CATLQZ010000020.1"/>
</dbReference>
<comment type="caution">
    <text evidence="1">The sequence shown here is derived from an EMBL/GenBank/DDBJ whole genome shotgun (WGS) entry which is preliminary data.</text>
</comment>
<proteinExistence type="predicted"/>
<keyword evidence="2" id="KW-1185">Reference proteome</keyword>
<dbReference type="EMBL" id="FNYY01000018">
    <property type="protein sequence ID" value="SEK00740.1"/>
    <property type="molecule type" value="Genomic_DNA"/>
</dbReference>
<dbReference type="AlphaFoldDB" id="A0A975ZQ35"/>